<evidence type="ECO:0000313" key="8">
    <source>
        <dbReference type="EMBL" id="KAK8120909.1"/>
    </source>
</evidence>
<feature type="compositionally biased region" description="Polar residues" evidence="6">
    <location>
        <begin position="255"/>
        <end position="268"/>
    </location>
</feature>
<feature type="compositionally biased region" description="Basic and acidic residues" evidence="6">
    <location>
        <begin position="498"/>
        <end position="507"/>
    </location>
</feature>
<feature type="compositionally biased region" description="Polar residues" evidence="6">
    <location>
        <begin position="449"/>
        <end position="459"/>
    </location>
</feature>
<feature type="compositionally biased region" description="Polar residues" evidence="6">
    <location>
        <begin position="479"/>
        <end position="490"/>
    </location>
</feature>
<evidence type="ECO:0000256" key="4">
    <source>
        <dbReference type="ARBA" id="ARBA00023163"/>
    </source>
</evidence>
<evidence type="ECO:0000259" key="7">
    <source>
        <dbReference type="PROSITE" id="PS51821"/>
    </source>
</evidence>
<evidence type="ECO:0000256" key="6">
    <source>
        <dbReference type="SAM" id="MobiDB-lite"/>
    </source>
</evidence>
<organism evidence="8 9">
    <name type="scientific">Apiospora kogelbergensis</name>
    <dbReference type="NCBI Taxonomy" id="1337665"/>
    <lineage>
        <taxon>Eukaryota</taxon>
        <taxon>Fungi</taxon>
        <taxon>Dikarya</taxon>
        <taxon>Ascomycota</taxon>
        <taxon>Pezizomycotina</taxon>
        <taxon>Sordariomycetes</taxon>
        <taxon>Xylariomycetidae</taxon>
        <taxon>Amphisphaeriales</taxon>
        <taxon>Apiosporaceae</taxon>
        <taxon>Apiospora</taxon>
    </lineage>
</organism>
<feature type="compositionally biased region" description="Polar residues" evidence="6">
    <location>
        <begin position="363"/>
        <end position="380"/>
    </location>
</feature>
<feature type="region of interest" description="Disordered" evidence="6">
    <location>
        <begin position="76"/>
        <end position="106"/>
    </location>
</feature>
<name>A0AAW0R134_9PEZI</name>
<dbReference type="PROSITE" id="PS51821">
    <property type="entry name" value="VELVET"/>
    <property type="match status" value="1"/>
</dbReference>
<dbReference type="InterPro" id="IPR037525">
    <property type="entry name" value="Velvet_dom"/>
</dbReference>
<dbReference type="PANTHER" id="PTHR33572:SF18">
    <property type="entry name" value="SPORE DEVELOPMENT REGULATOR VOSA"/>
    <property type="match status" value="1"/>
</dbReference>
<feature type="compositionally biased region" description="Basic and acidic residues" evidence="6">
    <location>
        <begin position="86"/>
        <end position="100"/>
    </location>
</feature>
<feature type="domain" description="Velvet" evidence="7">
    <location>
        <begin position="9"/>
        <end position="211"/>
    </location>
</feature>
<feature type="compositionally biased region" description="Basic and acidic residues" evidence="6">
    <location>
        <begin position="17"/>
        <end position="39"/>
    </location>
</feature>
<evidence type="ECO:0000256" key="2">
    <source>
        <dbReference type="ARBA" id="ARBA00022969"/>
    </source>
</evidence>
<reference evidence="8 9" key="1">
    <citation type="submission" date="2023-01" db="EMBL/GenBank/DDBJ databases">
        <title>Analysis of 21 Apiospora genomes using comparative genomics revels a genus with tremendous synthesis potential of carbohydrate active enzymes and secondary metabolites.</title>
        <authorList>
            <person name="Sorensen T."/>
        </authorList>
    </citation>
    <scope>NUCLEOTIDE SEQUENCE [LARGE SCALE GENOMIC DNA]</scope>
    <source>
        <strain evidence="8 9">CBS 117206</strain>
    </source>
</reference>
<sequence length="507" mass="54977">MEHTLPSSPPLYSGYHLEVRQEPERGKVALGKEKDKKPVDPPPIVELVVPQDQDRNRLFLQNPYLILIAFLESVPDAPSAKPSSKTPKDGGDRDSHETDPKTVGTYMAGSTVSSLHRLKDTDNRDSGFFIFPDLTVKKDGWFRIRFTLMTMEENRTENRIEDTGFDGSWITICNIHSKPFQVHTARTFPGMSESTFMTRSFSDQGVRIRLRKDSRQVTVKKRNHDVARHLKGDIQEEGAYEGMIADSGSAKRQRTSTTGYNNPSPTPISTATTYPSFAPTLHTTAPPYSIGHGGITSSPTYATHNASHMGNPMQVAFRDGQQSMGPPGPQRVQPMYNNGPLTPQFSGGRSPNISPYGFGNFAGQPQFSPQNASFNFTVPSPSHGLPPMDTSSQQGLQSSSPHNSNTSPRVPGIPNDTPTSSTGSPIDNAYSISGGSGYPGSGSQQPSYATDSNFMSHYSNAGVADNDTRHGIPGMRTPLGTSLPESSPFNGSGFAGHLADHKYSQGA</sequence>
<proteinExistence type="predicted"/>
<feature type="region of interest" description="Disordered" evidence="6">
    <location>
        <begin position="1"/>
        <end position="43"/>
    </location>
</feature>
<protein>
    <recommendedName>
        <fullName evidence="7">Velvet domain-containing protein</fullName>
    </recommendedName>
</protein>
<feature type="compositionally biased region" description="Polar residues" evidence="6">
    <location>
        <begin position="416"/>
        <end position="425"/>
    </location>
</feature>
<dbReference type="Pfam" id="PF11754">
    <property type="entry name" value="Velvet"/>
    <property type="match status" value="1"/>
</dbReference>
<dbReference type="EMBL" id="JAQQWP010000004">
    <property type="protein sequence ID" value="KAK8120909.1"/>
    <property type="molecule type" value="Genomic_DNA"/>
</dbReference>
<feature type="region of interest" description="Disordered" evidence="6">
    <location>
        <begin position="318"/>
        <end position="507"/>
    </location>
</feature>
<feature type="region of interest" description="Disordered" evidence="6">
    <location>
        <begin position="245"/>
        <end position="268"/>
    </location>
</feature>
<gene>
    <name evidence="8" type="ORF">PG999_005029</name>
</gene>
<keyword evidence="2" id="KW-0749">Sporulation</keyword>
<dbReference type="InterPro" id="IPR038491">
    <property type="entry name" value="Velvet_dom_sf"/>
</dbReference>
<dbReference type="Gene3D" id="2.60.40.3960">
    <property type="entry name" value="Velvet domain"/>
    <property type="match status" value="1"/>
</dbReference>
<feature type="compositionally biased region" description="Polar residues" evidence="6">
    <location>
        <begin position="335"/>
        <end position="353"/>
    </location>
</feature>
<comment type="subcellular location">
    <subcellularLocation>
        <location evidence="1">Nucleus</location>
    </subcellularLocation>
</comment>
<keyword evidence="3" id="KW-0805">Transcription regulation</keyword>
<evidence type="ECO:0000256" key="5">
    <source>
        <dbReference type="ARBA" id="ARBA00023242"/>
    </source>
</evidence>
<accession>A0AAW0R134</accession>
<dbReference type="AlphaFoldDB" id="A0AAW0R134"/>
<comment type="caution">
    <text evidence="8">The sequence shown here is derived from an EMBL/GenBank/DDBJ whole genome shotgun (WGS) entry which is preliminary data.</text>
</comment>
<dbReference type="InterPro" id="IPR021740">
    <property type="entry name" value="Velvet"/>
</dbReference>
<keyword evidence="9" id="KW-1185">Reference proteome</keyword>
<feature type="compositionally biased region" description="Polar residues" evidence="6">
    <location>
        <begin position="389"/>
        <end position="408"/>
    </location>
</feature>
<keyword evidence="4" id="KW-0804">Transcription</keyword>
<evidence type="ECO:0000256" key="1">
    <source>
        <dbReference type="ARBA" id="ARBA00004123"/>
    </source>
</evidence>
<evidence type="ECO:0000256" key="3">
    <source>
        <dbReference type="ARBA" id="ARBA00023015"/>
    </source>
</evidence>
<dbReference type="Proteomes" id="UP001392437">
    <property type="component" value="Unassembled WGS sequence"/>
</dbReference>
<evidence type="ECO:0000313" key="9">
    <source>
        <dbReference type="Proteomes" id="UP001392437"/>
    </source>
</evidence>
<dbReference type="GO" id="GO:0005634">
    <property type="term" value="C:nucleus"/>
    <property type="evidence" value="ECO:0007669"/>
    <property type="project" value="UniProtKB-SubCell"/>
</dbReference>
<keyword evidence="5" id="KW-0539">Nucleus</keyword>
<dbReference type="GO" id="GO:0030435">
    <property type="term" value="P:sporulation resulting in formation of a cellular spore"/>
    <property type="evidence" value="ECO:0007669"/>
    <property type="project" value="UniProtKB-KW"/>
</dbReference>
<dbReference type="PANTHER" id="PTHR33572">
    <property type="entry name" value="SPORE DEVELOPMENT REGULATOR VOSA"/>
    <property type="match status" value="1"/>
</dbReference>